<gene>
    <name evidence="1" type="ORF">MU1_01230</name>
</gene>
<organism evidence="1 2">
    <name type="scientific">Paenibacillus glycanilyticus</name>
    <dbReference type="NCBI Taxonomy" id="126569"/>
    <lineage>
        <taxon>Bacteria</taxon>
        <taxon>Bacillati</taxon>
        <taxon>Bacillota</taxon>
        <taxon>Bacilli</taxon>
        <taxon>Bacillales</taxon>
        <taxon>Paenibacillaceae</taxon>
        <taxon>Paenibacillus</taxon>
    </lineage>
</organism>
<dbReference type="Pfam" id="PF11175">
    <property type="entry name" value="DUF2961"/>
    <property type="match status" value="1"/>
</dbReference>
<evidence type="ECO:0000313" key="2">
    <source>
        <dbReference type="Proteomes" id="UP001157114"/>
    </source>
</evidence>
<reference evidence="1 2" key="1">
    <citation type="submission" date="2023-03" db="EMBL/GenBank/DDBJ databases">
        <title>Draft genome sequence of the bacteria which degrade cell wall of Tricholomamatutake.</title>
        <authorList>
            <person name="Konishi Y."/>
            <person name="Fukuta Y."/>
            <person name="Shirasaka N."/>
        </authorList>
    </citation>
    <scope>NUCLEOTIDE SEQUENCE [LARGE SCALE GENOMIC DNA]</scope>
    <source>
        <strain evidence="2">mu1</strain>
    </source>
</reference>
<dbReference type="EMBL" id="BSSQ01000001">
    <property type="protein sequence ID" value="GLX65779.1"/>
    <property type="molecule type" value="Genomic_DNA"/>
</dbReference>
<name>A0ABQ6G484_9BACL</name>
<evidence type="ECO:0008006" key="3">
    <source>
        <dbReference type="Google" id="ProtNLM"/>
    </source>
</evidence>
<proteinExistence type="predicted"/>
<keyword evidence="2" id="KW-1185">Reference proteome</keyword>
<sequence length="388" mass="43558">MIPNRMGTEIGSTAEHALYAMLDGVETRWACPENRTGAKGSAAIAGGGRKGSPFLPIASGETVVLAEEQGISGIVRRIWITLNDRSPRMLRSLRIDMYWDGSEQAAVSAPLGDFFGTGLGLVTPFQAALFSSPEGRSFNCAVPMPFRTGMKITVTNEGDEALRMFFYDVDYTIGDRHAADALYFHAHFRREYPTTQRRDYEILPKLQGRGRFLGTNIGVNPDTSRYGLSWWGEGECKIYLDGDDEYPSLCSTGTEDYIGTGWEQGTFSNLYQGCHVADKTSMSFCFYRYHVPDPVYFQRDIKVTMQQIGYWDPQTRDKFMESGVRVMEAREERIIDFAADAPESIPDYGVFEREDDWSSCAYFYLDSPASNLPELADVKLRVAGLDVR</sequence>
<dbReference type="Gene3D" id="2.60.120.1390">
    <property type="match status" value="1"/>
</dbReference>
<dbReference type="Proteomes" id="UP001157114">
    <property type="component" value="Unassembled WGS sequence"/>
</dbReference>
<evidence type="ECO:0000313" key="1">
    <source>
        <dbReference type="EMBL" id="GLX65779.1"/>
    </source>
</evidence>
<dbReference type="InterPro" id="IPR021345">
    <property type="entry name" value="DUF2961"/>
</dbReference>
<comment type="caution">
    <text evidence="1">The sequence shown here is derived from an EMBL/GenBank/DDBJ whole genome shotgun (WGS) entry which is preliminary data.</text>
</comment>
<accession>A0ABQ6G484</accession>
<dbReference type="RefSeq" id="WP_284236453.1">
    <property type="nucleotide sequence ID" value="NZ_BSSQ01000001.1"/>
</dbReference>
<protein>
    <recommendedName>
        <fullName evidence="3">DUF2961 domain-containing protein</fullName>
    </recommendedName>
</protein>